<dbReference type="EMBL" id="AXCN02000111">
    <property type="status" value="NOT_ANNOTATED_CDS"/>
    <property type="molecule type" value="Genomic_DNA"/>
</dbReference>
<dbReference type="InterPro" id="IPR043519">
    <property type="entry name" value="NT_sf"/>
</dbReference>
<reference evidence="14" key="1">
    <citation type="submission" date="2014-01" db="EMBL/GenBank/DDBJ databases">
        <title>The Genome Sequence of Anopheles farauti FAR1 (V2).</title>
        <authorList>
            <consortium name="The Broad Institute Genomics Platform"/>
            <person name="Neafsey D.E."/>
            <person name="Besansky N."/>
            <person name="Howell P."/>
            <person name="Walton C."/>
            <person name="Young S.K."/>
            <person name="Zeng Q."/>
            <person name="Gargeya S."/>
            <person name="Fitzgerald M."/>
            <person name="Haas B."/>
            <person name="Abouelleil A."/>
            <person name="Allen A.W."/>
            <person name="Alvarado L."/>
            <person name="Arachchi H.M."/>
            <person name="Berlin A.M."/>
            <person name="Chapman S.B."/>
            <person name="Gainer-Dewar J."/>
            <person name="Goldberg J."/>
            <person name="Griggs A."/>
            <person name="Gujja S."/>
            <person name="Hansen M."/>
            <person name="Howarth C."/>
            <person name="Imamovic A."/>
            <person name="Ireland A."/>
            <person name="Larimer J."/>
            <person name="McCowan C."/>
            <person name="Murphy C."/>
            <person name="Pearson M."/>
            <person name="Poon T.W."/>
            <person name="Priest M."/>
            <person name="Roberts A."/>
            <person name="Saif S."/>
            <person name="Shea T."/>
            <person name="Sisk P."/>
            <person name="Sykes S."/>
            <person name="Wortman J."/>
            <person name="Nusbaum C."/>
            <person name="Birren B."/>
        </authorList>
    </citation>
    <scope>NUCLEOTIDE SEQUENCE [LARGE SCALE GENOMIC DNA]</scope>
    <source>
        <strain evidence="14">FAR1</strain>
    </source>
</reference>
<sequence length="771" mass="88759">MAKIHDALKPIQWLIGTWKSISAKGSFPTIKDFTYSEVITFESLGQPLLNYESRSQHPQSGAPMHLERGFLRIKPGTNQVAFMVAHNFGLAVLEEGEATDNGLKLASKSIDRMSFGKDPAVRAIEKRYRLNGDGTLEIQTDMQTDNTPMTNHLIVVSTYNSVEHSLHKLTICTNHPVVSMGRTKVRKAAFSHCPNITMTLNSNGSVKLKTFKSKTESTKTTPLLRSTGSMYESFSEPATYNHRVQPSLYHVISAYPSDPHPLRSHLRYFSQQASWYDGRANNCDKYKYSVDFLNNVRHQMYSERGRKTPDYCSNERIGRSDETHHTLANLLRRFDYHNNYLENNLCYYTNHTEYKQRRRNRYLQEQGGHGRNQRENKRSNSAFVEYPGENTHSQSTKTGYIENRILQASEDEGLRITLEKEDTSLGENSRREQLSPREHSSESIAPLPTSPTCWLSESLSQEIWQMFLAAKQTDETFSKKMKLWQTLYSSFQQMSPWFPKYELYLMGSTISGFGTDSSDMDMCIVDINGPMYCDTRTEALNNLLRVKNFIESMRSMSFEQIVLIRAKVPILRFHSRQDNIDIDLSINNRVGIRNTHLLNCYAQLDVRVRPLVVIVKLWALHHSLNDPKNSTMSSYSLVLMVINFLQCGVRPAVLPCLHSMHPEKFSIDNFPNNLLERIDPYHSENNNTLGELLTLFYKHYAEFDYTNYAISVRTGTLLPVEKCTWNENSRSGNYLCIEECQPKPLKILELIDVNSSSGRMHFNIFHLRDNL</sequence>
<dbReference type="SUPFAM" id="SSF50814">
    <property type="entry name" value="Lipocalins"/>
    <property type="match status" value="1"/>
</dbReference>
<dbReference type="Gene3D" id="2.40.128.20">
    <property type="match status" value="1"/>
</dbReference>
<dbReference type="PANTHER" id="PTHR12271">
    <property type="entry name" value="POLY A POLYMERASE CID PAP -RELATED"/>
    <property type="match status" value="1"/>
</dbReference>
<evidence type="ECO:0000256" key="2">
    <source>
        <dbReference type="ARBA" id="ARBA00001946"/>
    </source>
</evidence>
<feature type="domain" description="THAP4-like heme-binding" evidence="11">
    <location>
        <begin position="8"/>
        <end position="153"/>
    </location>
</feature>
<dbReference type="GO" id="GO:0005737">
    <property type="term" value="C:cytoplasm"/>
    <property type="evidence" value="ECO:0007669"/>
    <property type="project" value="UniProtKB-SubCell"/>
</dbReference>
<comment type="similarity">
    <text evidence="8">Belongs to the DNA polymerase type-B-like family. GLD2 subfamily.</text>
</comment>
<comment type="cofactor">
    <cofactor evidence="2">
        <name>Mg(2+)</name>
        <dbReference type="ChEBI" id="CHEBI:18420"/>
    </cofactor>
</comment>
<keyword evidence="4" id="KW-0963">Cytoplasm</keyword>
<dbReference type="Proteomes" id="UP000075886">
    <property type="component" value="Unassembled WGS sequence"/>
</dbReference>
<organism evidence="13 14">
    <name type="scientific">Anopheles farauti</name>
    <dbReference type="NCBI Taxonomy" id="69004"/>
    <lineage>
        <taxon>Eukaryota</taxon>
        <taxon>Metazoa</taxon>
        <taxon>Ecdysozoa</taxon>
        <taxon>Arthropoda</taxon>
        <taxon>Hexapoda</taxon>
        <taxon>Insecta</taxon>
        <taxon>Pterygota</taxon>
        <taxon>Neoptera</taxon>
        <taxon>Endopterygota</taxon>
        <taxon>Diptera</taxon>
        <taxon>Nematocera</taxon>
        <taxon>Culicoidea</taxon>
        <taxon>Culicidae</taxon>
        <taxon>Anophelinae</taxon>
        <taxon>Anopheles</taxon>
    </lineage>
</organism>
<evidence type="ECO:0000313" key="13">
    <source>
        <dbReference type="EnsemblMetazoa" id="AFAF004051-PA"/>
    </source>
</evidence>
<dbReference type="Gene3D" id="3.30.460.10">
    <property type="entry name" value="Beta Polymerase, domain 2"/>
    <property type="match status" value="1"/>
</dbReference>
<dbReference type="EnsemblMetazoa" id="AFAF004051-RA">
    <property type="protein sequence ID" value="AFAF004051-PA"/>
    <property type="gene ID" value="AFAF004051"/>
</dbReference>
<evidence type="ECO:0000256" key="5">
    <source>
        <dbReference type="ARBA" id="ARBA00022679"/>
    </source>
</evidence>
<dbReference type="GO" id="GO:0046872">
    <property type="term" value="F:metal ion binding"/>
    <property type="evidence" value="ECO:0007669"/>
    <property type="project" value="UniProtKB-KW"/>
</dbReference>
<dbReference type="InterPro" id="IPR014878">
    <property type="entry name" value="THAP4-like_heme-bd"/>
</dbReference>
<dbReference type="GO" id="GO:1990817">
    <property type="term" value="F:poly(A) RNA polymerase activity"/>
    <property type="evidence" value="ECO:0007669"/>
    <property type="project" value="TreeGrafter"/>
</dbReference>
<evidence type="ECO:0000256" key="8">
    <source>
        <dbReference type="ARBA" id="ARBA00038491"/>
    </source>
</evidence>
<dbReference type="SUPFAM" id="SSF81631">
    <property type="entry name" value="PAP/OAS1 substrate-binding domain"/>
    <property type="match status" value="1"/>
</dbReference>
<keyword evidence="5" id="KW-0808">Transferase</keyword>
<reference evidence="13" key="2">
    <citation type="submission" date="2020-05" db="UniProtKB">
        <authorList>
            <consortium name="EnsemblMetazoa"/>
        </authorList>
    </citation>
    <scope>IDENTIFICATION</scope>
    <source>
        <strain evidence="13">FAR1</strain>
    </source>
</reference>
<dbReference type="InterPro" id="IPR054708">
    <property type="entry name" value="MTPAP-like_central"/>
</dbReference>
<proteinExistence type="inferred from homology"/>
<dbReference type="AlphaFoldDB" id="A0A182Q6J4"/>
<keyword evidence="7" id="KW-0460">Magnesium</keyword>
<dbReference type="VEuPathDB" id="VectorBase:AFAF004051"/>
<evidence type="ECO:0000313" key="14">
    <source>
        <dbReference type="Proteomes" id="UP000075886"/>
    </source>
</evidence>
<feature type="compositionally biased region" description="Basic and acidic residues" evidence="9">
    <location>
        <begin position="417"/>
        <end position="441"/>
    </location>
</feature>
<keyword evidence="14" id="KW-1185">Reference proteome</keyword>
<evidence type="ECO:0000256" key="1">
    <source>
        <dbReference type="ARBA" id="ARBA00001936"/>
    </source>
</evidence>
<evidence type="ECO:0000259" key="11">
    <source>
        <dbReference type="Pfam" id="PF08768"/>
    </source>
</evidence>
<dbReference type="Pfam" id="PF08768">
    <property type="entry name" value="THAP4_heme-bd"/>
    <property type="match status" value="1"/>
</dbReference>
<dbReference type="SUPFAM" id="SSF81301">
    <property type="entry name" value="Nucleotidyltransferase"/>
    <property type="match status" value="1"/>
</dbReference>
<dbReference type="InterPro" id="IPR002058">
    <property type="entry name" value="PAP_assoc"/>
</dbReference>
<dbReference type="CDD" id="cd05402">
    <property type="entry name" value="NT_PAP_TUTase"/>
    <property type="match status" value="1"/>
</dbReference>
<evidence type="ECO:0000256" key="3">
    <source>
        <dbReference type="ARBA" id="ARBA00004496"/>
    </source>
</evidence>
<protein>
    <recommendedName>
        <fullName evidence="15">PAP-associated domain-containing protein</fullName>
    </recommendedName>
</protein>
<evidence type="ECO:0000259" key="12">
    <source>
        <dbReference type="Pfam" id="PF22600"/>
    </source>
</evidence>
<dbReference type="GO" id="GO:0031123">
    <property type="term" value="P:RNA 3'-end processing"/>
    <property type="evidence" value="ECO:0007669"/>
    <property type="project" value="TreeGrafter"/>
</dbReference>
<comment type="cofactor">
    <cofactor evidence="1">
        <name>Mn(2+)</name>
        <dbReference type="ChEBI" id="CHEBI:29035"/>
    </cofactor>
</comment>
<feature type="domain" description="PAP-associated" evidence="10">
    <location>
        <begin position="688"/>
        <end position="739"/>
    </location>
</feature>
<dbReference type="Pfam" id="PF22600">
    <property type="entry name" value="MTPAP-like_central"/>
    <property type="match status" value="1"/>
</dbReference>
<evidence type="ECO:0000256" key="6">
    <source>
        <dbReference type="ARBA" id="ARBA00022723"/>
    </source>
</evidence>
<name>A0A182Q6J4_9DIPT</name>
<accession>A0A182Q6J4</accession>
<dbReference type="PANTHER" id="PTHR12271:SF40">
    <property type="entry name" value="POLY(A) RNA POLYMERASE GLD2"/>
    <property type="match status" value="1"/>
</dbReference>
<dbReference type="CDD" id="cd07828">
    <property type="entry name" value="lipocalin_heme-bd-THAP4-like"/>
    <property type="match status" value="1"/>
</dbReference>
<evidence type="ECO:0000259" key="10">
    <source>
        <dbReference type="Pfam" id="PF03828"/>
    </source>
</evidence>
<evidence type="ECO:0000256" key="9">
    <source>
        <dbReference type="SAM" id="MobiDB-lite"/>
    </source>
</evidence>
<dbReference type="Gene3D" id="1.10.1410.10">
    <property type="match status" value="1"/>
</dbReference>
<feature type="region of interest" description="Disordered" evidence="9">
    <location>
        <begin position="417"/>
        <end position="448"/>
    </location>
</feature>
<evidence type="ECO:0008006" key="15">
    <source>
        <dbReference type="Google" id="ProtNLM"/>
    </source>
</evidence>
<dbReference type="STRING" id="69004.A0A182Q6J4"/>
<feature type="domain" description="Poly(A) RNA polymerase mitochondrial-like central palm" evidence="12">
    <location>
        <begin position="459"/>
        <end position="603"/>
    </location>
</feature>
<keyword evidence="6" id="KW-0479">Metal-binding</keyword>
<evidence type="ECO:0000256" key="7">
    <source>
        <dbReference type="ARBA" id="ARBA00022842"/>
    </source>
</evidence>
<dbReference type="Pfam" id="PF03828">
    <property type="entry name" value="PAP_assoc"/>
    <property type="match status" value="1"/>
</dbReference>
<dbReference type="InterPro" id="IPR012674">
    <property type="entry name" value="Calycin"/>
</dbReference>
<evidence type="ECO:0000256" key="4">
    <source>
        <dbReference type="ARBA" id="ARBA00022490"/>
    </source>
</evidence>
<comment type="subcellular location">
    <subcellularLocation>
        <location evidence="3">Cytoplasm</location>
    </subcellularLocation>
</comment>